<dbReference type="Proteomes" id="UP000324611">
    <property type="component" value="Unassembled WGS sequence"/>
</dbReference>
<dbReference type="SUPFAM" id="SSF53474">
    <property type="entry name" value="alpha/beta-Hydrolases"/>
    <property type="match status" value="1"/>
</dbReference>
<name>A0A5B2VN91_9BACT</name>
<feature type="domain" description="BD-FAE-like" evidence="2">
    <location>
        <begin position="48"/>
        <end position="245"/>
    </location>
</feature>
<dbReference type="AlphaFoldDB" id="A0A5B2VN91"/>
<dbReference type="PANTHER" id="PTHR48081:SF6">
    <property type="entry name" value="PEPTIDASE S9 PROLYL OLIGOPEPTIDASE CATALYTIC DOMAIN-CONTAINING PROTEIN"/>
    <property type="match status" value="1"/>
</dbReference>
<dbReference type="InterPro" id="IPR049492">
    <property type="entry name" value="BD-FAE-like_dom"/>
</dbReference>
<evidence type="ECO:0000256" key="1">
    <source>
        <dbReference type="ARBA" id="ARBA00022801"/>
    </source>
</evidence>
<accession>A0A5B2VN91</accession>
<dbReference type="Pfam" id="PF20434">
    <property type="entry name" value="BD-FAE"/>
    <property type="match status" value="1"/>
</dbReference>
<dbReference type="GO" id="GO:0016787">
    <property type="term" value="F:hydrolase activity"/>
    <property type="evidence" value="ECO:0007669"/>
    <property type="project" value="UniProtKB-KW"/>
</dbReference>
<dbReference type="PANTHER" id="PTHR48081">
    <property type="entry name" value="AB HYDROLASE SUPERFAMILY PROTEIN C4A8.06C"/>
    <property type="match status" value="1"/>
</dbReference>
<protein>
    <submittedName>
        <fullName evidence="3">Alpha/beta hydrolase</fullName>
    </submittedName>
</protein>
<evidence type="ECO:0000313" key="4">
    <source>
        <dbReference type="Proteomes" id="UP000324611"/>
    </source>
</evidence>
<dbReference type="Gene3D" id="3.40.50.1820">
    <property type="entry name" value="alpha/beta hydrolase"/>
    <property type="match status" value="1"/>
</dbReference>
<evidence type="ECO:0000313" key="3">
    <source>
        <dbReference type="EMBL" id="KAA2239886.1"/>
    </source>
</evidence>
<comment type="caution">
    <text evidence="3">The sequence shown here is derived from an EMBL/GenBank/DDBJ whole genome shotgun (WGS) entry which is preliminary data.</text>
</comment>
<sequence length="308" mass="33883">MLRILGVLGLMLLSMLQLYSQVKIPLYGDSIINSIGTKDISDEPVITLYLPPKAKINHSAVIIFPGGAYSFLATSTEGTPIAEAFTKKGFAAFVVKYRLPNETTMRDKSMAPLQDAQQAIKLVRQRAGEWGLDTNKIGLVGFSAGGHLASTLGTHFATNYIPNKEKTNLRPDFMILLYPVISMDNSLTHRGSRVSLLGDGPSMDKVLFFSNEEQVDANTPPTYLTHTGDDGIVDVANSIEFYKALQRNGVDAQLHLFPKGDHGFIQRLPINEWLDPILLFLAKEGIVKMNNISDTVLEDVDSSIKETN</sequence>
<gene>
    <name evidence="3" type="ORF">F0L74_27250</name>
</gene>
<keyword evidence="4" id="KW-1185">Reference proteome</keyword>
<dbReference type="InterPro" id="IPR029058">
    <property type="entry name" value="AB_hydrolase_fold"/>
</dbReference>
<dbReference type="EMBL" id="VUOC01000004">
    <property type="protein sequence ID" value="KAA2239886.1"/>
    <property type="molecule type" value="Genomic_DNA"/>
</dbReference>
<dbReference type="RefSeq" id="WP_149841063.1">
    <property type="nucleotide sequence ID" value="NZ_VUOC01000004.1"/>
</dbReference>
<keyword evidence="1 3" id="KW-0378">Hydrolase</keyword>
<organism evidence="3 4">
    <name type="scientific">Chitinophaga agrisoli</name>
    <dbReference type="NCBI Taxonomy" id="2607653"/>
    <lineage>
        <taxon>Bacteria</taxon>
        <taxon>Pseudomonadati</taxon>
        <taxon>Bacteroidota</taxon>
        <taxon>Chitinophagia</taxon>
        <taxon>Chitinophagales</taxon>
        <taxon>Chitinophagaceae</taxon>
        <taxon>Chitinophaga</taxon>
    </lineage>
</organism>
<proteinExistence type="predicted"/>
<reference evidence="3 4" key="1">
    <citation type="submission" date="2019-09" db="EMBL/GenBank/DDBJ databases">
        <title>Chitinophaga ginsengihumi sp. nov., isolated from soil of ginseng rhizosphere.</title>
        <authorList>
            <person name="Lee J."/>
        </authorList>
    </citation>
    <scope>NUCLEOTIDE SEQUENCE [LARGE SCALE GENOMIC DNA]</scope>
    <source>
        <strain evidence="3 4">BN140078</strain>
    </source>
</reference>
<dbReference type="InterPro" id="IPR050300">
    <property type="entry name" value="GDXG_lipolytic_enzyme"/>
</dbReference>
<reference evidence="3 4" key="2">
    <citation type="submission" date="2019-09" db="EMBL/GenBank/DDBJ databases">
        <authorList>
            <person name="Jin C."/>
        </authorList>
    </citation>
    <scope>NUCLEOTIDE SEQUENCE [LARGE SCALE GENOMIC DNA]</scope>
    <source>
        <strain evidence="3 4">BN140078</strain>
    </source>
</reference>
<evidence type="ECO:0000259" key="2">
    <source>
        <dbReference type="Pfam" id="PF20434"/>
    </source>
</evidence>